<dbReference type="InterPro" id="IPR036156">
    <property type="entry name" value="Beta-gal/glucu_dom_sf"/>
</dbReference>
<dbReference type="Gene3D" id="2.60.40.10">
    <property type="entry name" value="Immunoglobulins"/>
    <property type="match status" value="3"/>
</dbReference>
<feature type="domain" description="Glycoside hydrolase family 2" evidence="7">
    <location>
        <begin position="696"/>
        <end position="797"/>
    </location>
</feature>
<dbReference type="Pfam" id="PF00703">
    <property type="entry name" value="Glyco_hydro_2"/>
    <property type="match status" value="1"/>
</dbReference>
<dbReference type="Gene3D" id="3.20.20.80">
    <property type="entry name" value="Glycosidases"/>
    <property type="match status" value="1"/>
</dbReference>
<evidence type="ECO:0000256" key="2">
    <source>
        <dbReference type="ARBA" id="ARBA00022801"/>
    </source>
</evidence>
<accession>A0A8J8SGB7</accession>
<dbReference type="KEGG" id="vpy:HZI73_07410"/>
<evidence type="ECO:0000259" key="6">
    <source>
        <dbReference type="Pfam" id="PF16355"/>
    </source>
</evidence>
<dbReference type="GO" id="GO:0004553">
    <property type="term" value="F:hydrolase activity, hydrolyzing O-glycosyl compounds"/>
    <property type="evidence" value="ECO:0007669"/>
    <property type="project" value="InterPro"/>
</dbReference>
<dbReference type="InterPro" id="IPR006102">
    <property type="entry name" value="Ig-like_GH2"/>
</dbReference>
<dbReference type="Proteomes" id="UP000683246">
    <property type="component" value="Chromosome"/>
</dbReference>
<dbReference type="PROSITE" id="PS00608">
    <property type="entry name" value="GLYCOSYL_HYDROL_F2_2"/>
    <property type="match status" value="1"/>
</dbReference>
<dbReference type="InterPro" id="IPR008979">
    <property type="entry name" value="Galactose-bd-like_sf"/>
</dbReference>
<feature type="domain" description="Glycoside hydrolase family 2 immunoglobulin-like beta-sandwich" evidence="4">
    <location>
        <begin position="174"/>
        <end position="277"/>
    </location>
</feature>
<dbReference type="InterPro" id="IPR051913">
    <property type="entry name" value="GH2_Domain-Containing"/>
</dbReference>
<dbReference type="Pfam" id="PF18565">
    <property type="entry name" value="Glyco_hydro2_C5"/>
    <property type="match status" value="1"/>
</dbReference>
<dbReference type="InterPro" id="IPR023232">
    <property type="entry name" value="Glyco_hydro_2_AS"/>
</dbReference>
<dbReference type="Pfam" id="PF16355">
    <property type="entry name" value="DUF4982"/>
    <property type="match status" value="1"/>
</dbReference>
<evidence type="ECO:0000259" key="4">
    <source>
        <dbReference type="Pfam" id="PF00703"/>
    </source>
</evidence>
<dbReference type="InterPro" id="IPR017853">
    <property type="entry name" value="GH"/>
</dbReference>
<dbReference type="InterPro" id="IPR006101">
    <property type="entry name" value="Glyco_hydro_2"/>
</dbReference>
<evidence type="ECO:0000256" key="1">
    <source>
        <dbReference type="ARBA" id="ARBA00007401"/>
    </source>
</evidence>
<organism evidence="8 9">
    <name type="scientific">Vallitalea pronyensis</name>
    <dbReference type="NCBI Taxonomy" id="1348613"/>
    <lineage>
        <taxon>Bacteria</taxon>
        <taxon>Bacillati</taxon>
        <taxon>Bacillota</taxon>
        <taxon>Clostridia</taxon>
        <taxon>Lachnospirales</taxon>
        <taxon>Vallitaleaceae</taxon>
        <taxon>Vallitalea</taxon>
    </lineage>
</organism>
<name>A0A8J8SGB7_9FIRM</name>
<comment type="similarity">
    <text evidence="1">Belongs to the glycosyl hydrolase 2 family.</text>
</comment>
<keyword evidence="9" id="KW-1185">Reference proteome</keyword>
<dbReference type="Gene3D" id="2.60.120.260">
    <property type="entry name" value="Galactose-binding domain-like"/>
    <property type="match status" value="1"/>
</dbReference>
<feature type="domain" description="DUF4982" evidence="6">
    <location>
        <begin position="624"/>
        <end position="682"/>
    </location>
</feature>
<dbReference type="AlphaFoldDB" id="A0A8J8SGB7"/>
<evidence type="ECO:0000313" key="8">
    <source>
        <dbReference type="EMBL" id="QUI22138.1"/>
    </source>
</evidence>
<feature type="domain" description="Glycoside hydrolase family 2 catalytic" evidence="5">
    <location>
        <begin position="285"/>
        <end position="488"/>
    </location>
</feature>
<dbReference type="InterPro" id="IPR040605">
    <property type="entry name" value="Glyco_hydro2_dom5"/>
</dbReference>
<dbReference type="PANTHER" id="PTHR42732:SF1">
    <property type="entry name" value="BETA-MANNOSIDASE"/>
    <property type="match status" value="1"/>
</dbReference>
<protein>
    <submittedName>
        <fullName evidence="8">DUF4982 domain-containing protein</fullName>
    </submittedName>
</protein>
<sequence length="802" mass="90267">MTQTDMLNNRKMIPLDQDWTFKKGMDIAGFDHRIDDGDWEVVHLPHDFSIFGPFLEDNPSGPRGGYAPAGIGWYRQHIHGEDFKGKRVMIVFDGIYMNSSIFLNGIRIGKHAYGYSSLVYDLTPYLDCEGDNLLAVKVDTSLQPGSRWYSGAGIYRHVRLIVTEQVHVAPWGTYITTPEVTKEMARVHVETSIVNASKSDSHMLLKTEIIDAAHQQVAEASTEITIPSGETGVVHQSLSIECPRLWSVETPYLYGAKTTIYLNGQPMDDYWTTFGVRTMVFSPQKGFLLNGKPLKIKGTCMHHDGGALGAACFDRTFEREIEILKAMGCNAIRTSHNPPAPALLDLCDRMGMLVMDEAFDEYRNGKCPRVFDGETESGTQVRRPIYAYAEYFDEDHETDLSSMVIRDRNHPSVFMWSIGNEIKEHQWEEGATITQELCQIVKRYDKTRPTVAGIVHFEAADRLGIPDLLDVAGYNYKEYMYESQHIQYPNRVILGSETRSASPFERRGSYEDFIESGLLDKTYEDVMQAKGDVTSLIAIDRYLHAEYSWKVTKALDFVCGLFIWTGFDYIGEPTPYAWPSKSSYFGVIDTCGIPKDAYYMYQSQWTDEPMLHLFPHWNWQGKEGDLIPVWCYTNCERVTLYLNGKSLGEKVVDESDLLHVAWQVAYEPGELKAVAKNNDQVVVEKSICTARAGKRIVLEADRNAIQAGMQDIVYVIAQVVDEDGHLVPHMDDTLTFHVEGAGQLIGVDNGSPTNTYPYKGNCVKTVGGKCLGIIQSARCAGEVKLTVEGEGLQEEKISIQVV</sequence>
<dbReference type="PANTHER" id="PTHR42732">
    <property type="entry name" value="BETA-GALACTOSIDASE"/>
    <property type="match status" value="1"/>
</dbReference>
<evidence type="ECO:0000313" key="9">
    <source>
        <dbReference type="Proteomes" id="UP000683246"/>
    </source>
</evidence>
<dbReference type="SUPFAM" id="SSF51445">
    <property type="entry name" value="(Trans)glycosidases"/>
    <property type="match status" value="1"/>
</dbReference>
<evidence type="ECO:0000259" key="7">
    <source>
        <dbReference type="Pfam" id="PF18565"/>
    </source>
</evidence>
<gene>
    <name evidence="8" type="ORF">HZI73_07410</name>
</gene>
<dbReference type="EMBL" id="CP058649">
    <property type="protein sequence ID" value="QUI22138.1"/>
    <property type="molecule type" value="Genomic_DNA"/>
</dbReference>
<keyword evidence="2" id="KW-0378">Hydrolase</keyword>
<dbReference type="SUPFAM" id="SSF49785">
    <property type="entry name" value="Galactose-binding domain-like"/>
    <property type="match status" value="1"/>
</dbReference>
<reference evidence="8" key="1">
    <citation type="submission" date="2020-07" db="EMBL/GenBank/DDBJ databases">
        <title>Vallitalea pronyensis genome.</title>
        <authorList>
            <person name="Postec A."/>
        </authorList>
    </citation>
    <scope>NUCLEOTIDE SEQUENCE</scope>
    <source>
        <strain evidence="8">FatNI3</strain>
    </source>
</reference>
<evidence type="ECO:0000256" key="3">
    <source>
        <dbReference type="ARBA" id="ARBA00023295"/>
    </source>
</evidence>
<dbReference type="PRINTS" id="PR00132">
    <property type="entry name" value="GLHYDRLASE2"/>
</dbReference>
<dbReference type="RefSeq" id="WP_212697616.1">
    <property type="nucleotide sequence ID" value="NZ_CP058649.1"/>
</dbReference>
<proteinExistence type="inferred from homology"/>
<dbReference type="GO" id="GO:0005975">
    <property type="term" value="P:carbohydrate metabolic process"/>
    <property type="evidence" value="ECO:0007669"/>
    <property type="project" value="InterPro"/>
</dbReference>
<dbReference type="InterPro" id="IPR006103">
    <property type="entry name" value="Glyco_hydro_2_cat"/>
</dbReference>
<dbReference type="SUPFAM" id="SSF49303">
    <property type="entry name" value="beta-Galactosidase/glucuronidase domain"/>
    <property type="match status" value="1"/>
</dbReference>
<keyword evidence="3" id="KW-0326">Glycosidase</keyword>
<evidence type="ECO:0000259" key="5">
    <source>
        <dbReference type="Pfam" id="PF02836"/>
    </source>
</evidence>
<dbReference type="InterPro" id="IPR032311">
    <property type="entry name" value="DUF4982"/>
</dbReference>
<dbReference type="InterPro" id="IPR013783">
    <property type="entry name" value="Ig-like_fold"/>
</dbReference>
<dbReference type="Pfam" id="PF02836">
    <property type="entry name" value="Glyco_hydro_2_C"/>
    <property type="match status" value="1"/>
</dbReference>